<sequence length="151" mass="17907">MTTINFIKEHCILHDDEVTYDEMDKRFRLHHYTDMTSKGVYFFTVLDDIMKVGMADGQRGFYDRFSKYNCYQQTQFEKKVSSTTSMYYGMQKIYAKYGKKVHMQVWVHPMAPVLKLYHGIVVPSSIVRGFEYEMSHQARREGHSMLLSTQN</sequence>
<accession>A0A6J7X017</accession>
<proteinExistence type="predicted"/>
<protein>
    <submittedName>
        <fullName evidence="1">Uncharacterized protein</fullName>
    </submittedName>
</protein>
<dbReference type="Gene3D" id="3.40.1440.50">
    <property type="match status" value="1"/>
</dbReference>
<reference evidence="1" key="1">
    <citation type="submission" date="2020-05" db="EMBL/GenBank/DDBJ databases">
        <authorList>
            <person name="Chiriac C."/>
            <person name="Salcher M."/>
            <person name="Ghai R."/>
            <person name="Kavagutti S V."/>
        </authorList>
    </citation>
    <scope>NUCLEOTIDE SEQUENCE</scope>
</reference>
<gene>
    <name evidence="1" type="ORF">UFOVP240_232</name>
</gene>
<organism evidence="1">
    <name type="scientific">uncultured Caudovirales phage</name>
    <dbReference type="NCBI Taxonomy" id="2100421"/>
    <lineage>
        <taxon>Viruses</taxon>
        <taxon>Duplodnaviria</taxon>
        <taxon>Heunggongvirae</taxon>
        <taxon>Uroviricota</taxon>
        <taxon>Caudoviricetes</taxon>
        <taxon>Peduoviridae</taxon>
        <taxon>Maltschvirus</taxon>
        <taxon>Maltschvirus maltsch</taxon>
    </lineage>
</organism>
<evidence type="ECO:0000313" key="1">
    <source>
        <dbReference type="EMBL" id="CAB5221644.1"/>
    </source>
</evidence>
<name>A0A6J7X017_9CAUD</name>
<dbReference type="EMBL" id="LR798293">
    <property type="protein sequence ID" value="CAB5221644.1"/>
    <property type="molecule type" value="Genomic_DNA"/>
</dbReference>